<feature type="compositionally biased region" description="Low complexity" evidence="1">
    <location>
        <begin position="23"/>
        <end position="39"/>
    </location>
</feature>
<dbReference type="OrthoDB" id="128998at2759"/>
<dbReference type="Proteomes" id="UP001165121">
    <property type="component" value="Unassembled WGS sequence"/>
</dbReference>
<comment type="caution">
    <text evidence="2">The sequence shown here is derived from an EMBL/GenBank/DDBJ whole genome shotgun (WGS) entry which is preliminary data.</text>
</comment>
<sequence length="452" mass="51924">MRPRNLHDSDSSSSDSSDDDSSSSDYSSSSSDDFDLDLTTSTTTKEGTTVWTYRPYINYNAVEKFSEDASVEDRVGWWERFIDMAAQGSWPDKMKIRQLRGRMSSSLRDWYAQLPKSTRHNWKKLSRRFKVMYCRTTGSYSERYYTMKVRSGETPRKFFYRLNTAAVKAGMEFQKSSKHRERHLRRFINKLKDTQLKTALQGQKFKSISEVEHALRRHEDIWREEGYDTPPPRRDFRADNDPQGRFKARRPGRAFVAQGSEPDPDSEPERRVRFEELDDGVKPAAQVALAKGRDKSVSEPMPAETQPVFKVVNITKEIYRVLDAEGWRPPPQFGNADLHSGNPDLRSRPMSPRSSNSPWQRTCKSCGRIEHSKENCWADLICDRCHQQGHPTEACRANPCPGCNQFHRGFSCEDWRAIQAVKKMTCQGALNDQTLGALQTGEADSGTKPLNH</sequence>
<gene>
    <name evidence="2" type="ORF">Pfra01_002803200</name>
</gene>
<feature type="region of interest" description="Disordered" evidence="1">
    <location>
        <begin position="222"/>
        <end position="270"/>
    </location>
</feature>
<protein>
    <submittedName>
        <fullName evidence="2">Unnamed protein product</fullName>
    </submittedName>
</protein>
<proteinExistence type="predicted"/>
<organism evidence="2 3">
    <name type="scientific">Phytophthora fragariaefolia</name>
    <dbReference type="NCBI Taxonomy" id="1490495"/>
    <lineage>
        <taxon>Eukaryota</taxon>
        <taxon>Sar</taxon>
        <taxon>Stramenopiles</taxon>
        <taxon>Oomycota</taxon>
        <taxon>Peronosporomycetes</taxon>
        <taxon>Peronosporales</taxon>
        <taxon>Peronosporaceae</taxon>
        <taxon>Phytophthora</taxon>
    </lineage>
</organism>
<feature type="compositionally biased region" description="Basic and acidic residues" evidence="1">
    <location>
        <begin position="222"/>
        <end position="244"/>
    </location>
</feature>
<dbReference type="AlphaFoldDB" id="A0A9W6YH84"/>
<reference evidence="2" key="1">
    <citation type="submission" date="2023-04" db="EMBL/GenBank/DDBJ databases">
        <title>Phytophthora fragariaefolia NBRC 109709.</title>
        <authorList>
            <person name="Ichikawa N."/>
            <person name="Sato H."/>
            <person name="Tonouchi N."/>
        </authorList>
    </citation>
    <scope>NUCLEOTIDE SEQUENCE</scope>
    <source>
        <strain evidence="2">NBRC 109709</strain>
    </source>
</reference>
<feature type="region of interest" description="Disordered" evidence="1">
    <location>
        <begin position="333"/>
        <end position="359"/>
    </location>
</feature>
<keyword evidence="3" id="KW-1185">Reference proteome</keyword>
<evidence type="ECO:0000313" key="3">
    <source>
        <dbReference type="Proteomes" id="UP001165121"/>
    </source>
</evidence>
<feature type="compositionally biased region" description="Low complexity" evidence="1">
    <location>
        <begin position="348"/>
        <end position="358"/>
    </location>
</feature>
<accession>A0A9W6YH84</accession>
<evidence type="ECO:0000256" key="1">
    <source>
        <dbReference type="SAM" id="MobiDB-lite"/>
    </source>
</evidence>
<feature type="compositionally biased region" description="Basic and acidic residues" evidence="1">
    <location>
        <begin position="1"/>
        <end position="10"/>
    </location>
</feature>
<evidence type="ECO:0000313" key="2">
    <source>
        <dbReference type="EMBL" id="GMF64126.1"/>
    </source>
</evidence>
<feature type="region of interest" description="Disordered" evidence="1">
    <location>
        <begin position="1"/>
        <end position="39"/>
    </location>
</feature>
<dbReference type="EMBL" id="BSXT01007691">
    <property type="protein sequence ID" value="GMF64126.1"/>
    <property type="molecule type" value="Genomic_DNA"/>
</dbReference>
<name>A0A9W6YH84_9STRA</name>